<keyword evidence="8" id="KW-0282">Flagellum</keyword>
<feature type="domain" description="Flagellar basal body rod protein N-terminal" evidence="7">
    <location>
        <begin position="18"/>
        <end position="38"/>
    </location>
</feature>
<accession>A0AAU7ZB67</accession>
<evidence type="ECO:0000256" key="3">
    <source>
        <dbReference type="ARBA" id="ARBA00014376"/>
    </source>
</evidence>
<evidence type="ECO:0000259" key="7">
    <source>
        <dbReference type="Pfam" id="PF00460"/>
    </source>
</evidence>
<comment type="subcellular location">
    <subcellularLocation>
        <location evidence="1 6">Bacterial flagellum basal body</location>
    </subcellularLocation>
</comment>
<evidence type="ECO:0000256" key="6">
    <source>
        <dbReference type="PIRNR" id="PIRNR002889"/>
    </source>
</evidence>
<comment type="subunit">
    <text evidence="6">The basal body constitutes a major portion of the flagellar organelle and consists of a number of rings mounted on a central rod.</text>
</comment>
<dbReference type="KEGG" id="temp:RBB75_17345"/>
<dbReference type="EMBL" id="CP132932">
    <property type="protein sequence ID" value="XCB26179.1"/>
    <property type="molecule type" value="Genomic_DNA"/>
</dbReference>
<dbReference type="InterPro" id="IPR006300">
    <property type="entry name" value="FlgB"/>
</dbReference>
<dbReference type="Pfam" id="PF00460">
    <property type="entry name" value="Flg_bb_rod"/>
    <property type="match status" value="1"/>
</dbReference>
<protein>
    <recommendedName>
        <fullName evidence="3 6">Flagellar basal body rod protein FlgB</fullName>
    </recommendedName>
</protein>
<dbReference type="PANTHER" id="PTHR30435">
    <property type="entry name" value="FLAGELLAR PROTEIN"/>
    <property type="match status" value="1"/>
</dbReference>
<comment type="function">
    <text evidence="5 6">Structural component of flagellum, the bacterial motility apparatus. Part of the rod structure of flagellar basal body.</text>
</comment>
<reference evidence="8" key="1">
    <citation type="submission" date="2023-08" db="EMBL/GenBank/DDBJ databases">
        <authorList>
            <person name="Messyasz A."/>
            <person name="Mannisto M.K."/>
            <person name="Kerkhof L.J."/>
            <person name="Haggblom M."/>
        </authorList>
    </citation>
    <scope>NUCLEOTIDE SEQUENCE</scope>
    <source>
        <strain evidence="8">M8UP23</strain>
    </source>
</reference>
<gene>
    <name evidence="8" type="primary">flgB</name>
    <name evidence="8" type="ORF">RBB75_17345</name>
</gene>
<proteinExistence type="inferred from homology"/>
<keyword evidence="4 6" id="KW-0975">Bacterial flagellum</keyword>
<dbReference type="RefSeq" id="WP_353068800.1">
    <property type="nucleotide sequence ID" value="NZ_CP132932.1"/>
</dbReference>
<evidence type="ECO:0000256" key="4">
    <source>
        <dbReference type="ARBA" id="ARBA00023143"/>
    </source>
</evidence>
<dbReference type="NCBIfam" id="TIGR01396">
    <property type="entry name" value="FlgB"/>
    <property type="match status" value="1"/>
</dbReference>
<dbReference type="GO" id="GO:0030694">
    <property type="term" value="C:bacterial-type flagellum basal body, rod"/>
    <property type="evidence" value="ECO:0007669"/>
    <property type="project" value="InterPro"/>
</dbReference>
<evidence type="ECO:0000256" key="2">
    <source>
        <dbReference type="ARBA" id="ARBA00009677"/>
    </source>
</evidence>
<keyword evidence="8" id="KW-0966">Cell projection</keyword>
<comment type="similarity">
    <text evidence="2 6">Belongs to the flagella basal body rod proteins family.</text>
</comment>
<keyword evidence="8" id="KW-0969">Cilium</keyword>
<evidence type="ECO:0000256" key="1">
    <source>
        <dbReference type="ARBA" id="ARBA00004117"/>
    </source>
</evidence>
<dbReference type="PIRSF" id="PIRSF002889">
    <property type="entry name" value="Rod_FlgB"/>
    <property type="match status" value="1"/>
</dbReference>
<sequence length="122" mass="13124">MQTTTAMGDALGRYLDLTSQQMQVTARNMANVDTPGFKTQGFDFEGVFAQQLNDGAGAAGLEGMQAPMQDVDGLVARPDGNNVSMDREGLQLAKAQMQFKLGTQLLKSEFSTVMSAIHMDSK</sequence>
<organism evidence="8">
    <name type="scientific">Tunturiibacter empetritectus</name>
    <dbReference type="NCBI Taxonomy" id="3069691"/>
    <lineage>
        <taxon>Bacteria</taxon>
        <taxon>Pseudomonadati</taxon>
        <taxon>Acidobacteriota</taxon>
        <taxon>Terriglobia</taxon>
        <taxon>Terriglobales</taxon>
        <taxon>Acidobacteriaceae</taxon>
        <taxon>Tunturiibacter</taxon>
    </lineage>
</organism>
<evidence type="ECO:0000256" key="5">
    <source>
        <dbReference type="ARBA" id="ARBA00024934"/>
    </source>
</evidence>
<dbReference type="PANTHER" id="PTHR30435:SF12">
    <property type="entry name" value="FLAGELLAR BASAL BODY ROD PROTEIN FLGB"/>
    <property type="match status" value="1"/>
</dbReference>
<reference evidence="8" key="2">
    <citation type="journal article" date="2024" name="Environ. Microbiol.">
        <title>Genome analysis and description of Tunturibacter gen. nov. expands the diversity of Terriglobia in tundra soils.</title>
        <authorList>
            <person name="Messyasz A."/>
            <person name="Mannisto M.K."/>
            <person name="Kerkhof L.J."/>
            <person name="Haggblom M.M."/>
        </authorList>
    </citation>
    <scope>NUCLEOTIDE SEQUENCE</scope>
    <source>
        <strain evidence="8">M8UP23</strain>
    </source>
</reference>
<name>A0AAU7ZB67_9BACT</name>
<dbReference type="AlphaFoldDB" id="A0AAU7ZB67"/>
<evidence type="ECO:0000313" key="8">
    <source>
        <dbReference type="EMBL" id="XCB26179.1"/>
    </source>
</evidence>
<dbReference type="GO" id="GO:0071978">
    <property type="term" value="P:bacterial-type flagellum-dependent swarming motility"/>
    <property type="evidence" value="ECO:0007669"/>
    <property type="project" value="TreeGrafter"/>
</dbReference>
<dbReference type="InterPro" id="IPR001444">
    <property type="entry name" value="Flag_bb_rod_N"/>
</dbReference>